<evidence type="ECO:0000256" key="5">
    <source>
        <dbReference type="ARBA" id="ARBA00017871"/>
    </source>
</evidence>
<evidence type="ECO:0000259" key="11">
    <source>
        <dbReference type="Pfam" id="PF01593"/>
    </source>
</evidence>
<dbReference type="Gene3D" id="3.90.660.10">
    <property type="match status" value="1"/>
</dbReference>
<feature type="domain" description="Amine oxidase" evidence="11">
    <location>
        <begin position="104"/>
        <end position="555"/>
    </location>
</feature>
<dbReference type="PANTHER" id="PTHR10742">
    <property type="entry name" value="FLAVIN MONOAMINE OXIDASE"/>
    <property type="match status" value="1"/>
</dbReference>
<evidence type="ECO:0000256" key="6">
    <source>
        <dbReference type="ARBA" id="ARBA00022729"/>
    </source>
</evidence>
<evidence type="ECO:0000313" key="13">
    <source>
        <dbReference type="EMBL" id="QHQ37981.1"/>
    </source>
</evidence>
<evidence type="ECO:0000313" key="14">
    <source>
        <dbReference type="Proteomes" id="UP000464675"/>
    </source>
</evidence>
<dbReference type="InterPro" id="IPR036188">
    <property type="entry name" value="FAD/NAD-bd_sf"/>
</dbReference>
<organism evidence="12 15">
    <name type="scientific">Microbulbifer hydrolyticus</name>
    <dbReference type="NCBI Taxonomy" id="48074"/>
    <lineage>
        <taxon>Bacteria</taxon>
        <taxon>Pseudomonadati</taxon>
        <taxon>Pseudomonadota</taxon>
        <taxon>Gammaproteobacteria</taxon>
        <taxon>Cellvibrionales</taxon>
        <taxon>Microbulbiferaceae</taxon>
        <taxon>Microbulbifer</taxon>
    </lineage>
</organism>
<evidence type="ECO:0000256" key="9">
    <source>
        <dbReference type="ARBA" id="ARBA00047321"/>
    </source>
</evidence>
<comment type="pathway">
    <text evidence="2">Plant hormone metabolism; auxin biosynthesis.</text>
</comment>
<dbReference type="SUPFAM" id="SSF51905">
    <property type="entry name" value="FAD/NAD(P)-binding domain"/>
    <property type="match status" value="1"/>
</dbReference>
<dbReference type="Gene3D" id="1.10.405.10">
    <property type="entry name" value="Guanine Nucleotide Dissociation Inhibitor, domain 1"/>
    <property type="match status" value="1"/>
</dbReference>
<dbReference type="PROSITE" id="PS51318">
    <property type="entry name" value="TAT"/>
    <property type="match status" value="1"/>
</dbReference>
<dbReference type="EMBL" id="CP047491">
    <property type="protein sequence ID" value="QHQ37981.1"/>
    <property type="molecule type" value="Genomic_DNA"/>
</dbReference>
<dbReference type="Proteomes" id="UP000563601">
    <property type="component" value="Unassembled WGS sequence"/>
</dbReference>
<dbReference type="InterPro" id="IPR019546">
    <property type="entry name" value="TAT_signal_bac_arc"/>
</dbReference>
<dbReference type="Pfam" id="PF01593">
    <property type="entry name" value="Amino_oxidase"/>
    <property type="match status" value="1"/>
</dbReference>
<dbReference type="AlphaFoldDB" id="A0A6P1T8A3"/>
<proteinExistence type="inferred from homology"/>
<evidence type="ECO:0000256" key="7">
    <source>
        <dbReference type="ARBA" id="ARBA00023002"/>
    </source>
</evidence>
<evidence type="ECO:0000256" key="3">
    <source>
        <dbReference type="ARBA" id="ARBA00005833"/>
    </source>
</evidence>
<evidence type="ECO:0000256" key="1">
    <source>
        <dbReference type="ARBA" id="ARBA00001974"/>
    </source>
</evidence>
<dbReference type="OrthoDB" id="8845488at2"/>
<dbReference type="NCBIfam" id="TIGR01409">
    <property type="entry name" value="TAT_signal_seq"/>
    <property type="match status" value="1"/>
</dbReference>
<evidence type="ECO:0000256" key="8">
    <source>
        <dbReference type="ARBA" id="ARBA00023070"/>
    </source>
</evidence>
<keyword evidence="7 12" id="KW-0560">Oxidoreductase</keyword>
<dbReference type="InterPro" id="IPR001613">
    <property type="entry name" value="Flavin_amine_oxidase"/>
</dbReference>
<keyword evidence="14" id="KW-1185">Reference proteome</keyword>
<evidence type="ECO:0000313" key="15">
    <source>
        <dbReference type="Proteomes" id="UP000563601"/>
    </source>
</evidence>
<dbReference type="GO" id="GO:0009851">
    <property type="term" value="P:auxin biosynthetic process"/>
    <property type="evidence" value="ECO:0007669"/>
    <property type="project" value="UniProtKB-KW"/>
</dbReference>
<accession>A0A6P1T8A3</accession>
<comment type="catalytic activity">
    <reaction evidence="9">
        <text>L-tryptophan + O2 = indole-3-acetamide + CO2 + H2O</text>
        <dbReference type="Rhea" id="RHEA:16165"/>
        <dbReference type="ChEBI" id="CHEBI:15377"/>
        <dbReference type="ChEBI" id="CHEBI:15379"/>
        <dbReference type="ChEBI" id="CHEBI:16031"/>
        <dbReference type="ChEBI" id="CHEBI:16526"/>
        <dbReference type="ChEBI" id="CHEBI:57912"/>
        <dbReference type="EC" id="1.13.12.3"/>
    </reaction>
</comment>
<name>A0A6P1T8A3_9GAMM</name>
<dbReference type="Proteomes" id="UP000464675">
    <property type="component" value="Chromosome"/>
</dbReference>
<dbReference type="Gene3D" id="3.50.50.60">
    <property type="entry name" value="FAD/NAD(P)-binding domain"/>
    <property type="match status" value="1"/>
</dbReference>
<sequence>MRSRKSLSPMAGLLRRMRVAQALSDKTGISADESLDIVTEGARLGGKAASDDQRRQFLKQLGLGAAAVGVGASLSGVSKPAQADPGGGNGDGRPGRVAIIGGGVAGIRCAHRLQQYGIASTVFEGNSRLGGRVNTNRSIFGRPVERGGELISTEHNAVRNLANELGLDVEDVNGNAVPGGNELYYVNGQHYTEHQLNEEWRDVYKIFKKIQQEAPWLPTYDWHNDTHKALDYIDSNTWMDQVGIGANSNMGQVFQADLVAEYGIQPEDQTALNLIYLLAWNPINSATPLAGTDERFRIAGGNDQIWSKMVEQLPEGTVETGRKLVAIRGHINGPYALTFEDGYVHNCDKLVLALPFSMLRDVDIEPALYESFRPEKRMAIEQMAFGSNGKMAIQGSSRPWAQPQYINGQAVTANGVCYVGRPELFDTWDSTSVTGSQEGILVNFFGGDYGANLGGSTPFAAPKSADVNHFLNIVDNVFPGTSAAYTGTAMQSKWSANPWSKGSYSTPTFGSYTSWWGAQPLAEGNIHFCGEHTELEYFGYIDAAVSTGERAAREIHQTA</sequence>
<keyword evidence="6" id="KW-0732">Signal</keyword>
<dbReference type="InterPro" id="IPR050281">
    <property type="entry name" value="Flavin_monoamine_oxidase"/>
</dbReference>
<protein>
    <recommendedName>
        <fullName evidence="5">Tryptophan 2-monooxygenase</fullName>
        <ecNumber evidence="4">1.13.12.3</ecNumber>
    </recommendedName>
</protein>
<evidence type="ECO:0000256" key="10">
    <source>
        <dbReference type="PIRSR" id="PIRSR601613-1"/>
    </source>
</evidence>
<dbReference type="SUPFAM" id="SSF54373">
    <property type="entry name" value="FAD-linked reductases, C-terminal domain"/>
    <property type="match status" value="1"/>
</dbReference>
<dbReference type="EC" id="1.13.12.3" evidence="4"/>
<feature type="binding site" evidence="10">
    <location>
        <position position="444"/>
    </location>
    <ligand>
        <name>substrate</name>
    </ligand>
</feature>
<dbReference type="PRINTS" id="PR00757">
    <property type="entry name" value="AMINEOXDASEF"/>
</dbReference>
<comment type="cofactor">
    <cofactor evidence="1">
        <name>FAD</name>
        <dbReference type="ChEBI" id="CHEBI:57692"/>
    </cofactor>
</comment>
<dbReference type="GO" id="GO:0050361">
    <property type="term" value="F:tryptophan 2-monooxygenase activity"/>
    <property type="evidence" value="ECO:0007669"/>
    <property type="project" value="UniProtKB-EC"/>
</dbReference>
<evidence type="ECO:0000256" key="2">
    <source>
        <dbReference type="ARBA" id="ARBA00004814"/>
    </source>
</evidence>
<dbReference type="EMBL" id="JACHHR010000002">
    <property type="protein sequence ID" value="MBB5211250.1"/>
    <property type="molecule type" value="Genomic_DNA"/>
</dbReference>
<comment type="similarity">
    <text evidence="3">Belongs to the tryptophan 2-monooxygenase family.</text>
</comment>
<reference evidence="13 14" key="1">
    <citation type="submission" date="2020-01" db="EMBL/GenBank/DDBJ databases">
        <title>The possibility of degradation of plastic by Microbulbifer hydrolyticus IRE-31.</title>
        <authorList>
            <person name="Liu L."/>
        </authorList>
    </citation>
    <scope>NUCLEOTIDE SEQUENCE [LARGE SCALE GENOMIC DNA]</scope>
    <source>
        <strain evidence="13 14">IRE-31</strain>
    </source>
</reference>
<evidence type="ECO:0000256" key="4">
    <source>
        <dbReference type="ARBA" id="ARBA00012535"/>
    </source>
</evidence>
<gene>
    <name evidence="13" type="ORF">GTQ55_02525</name>
    <name evidence="12" type="ORF">HNQ53_001468</name>
</gene>
<dbReference type="RefSeq" id="WP_161857318.1">
    <property type="nucleotide sequence ID" value="NZ_CP047491.1"/>
</dbReference>
<dbReference type="PANTHER" id="PTHR10742:SF410">
    <property type="entry name" value="LYSINE-SPECIFIC HISTONE DEMETHYLASE 2"/>
    <property type="match status" value="1"/>
</dbReference>
<reference evidence="12 15" key="2">
    <citation type="submission" date="2020-08" db="EMBL/GenBank/DDBJ databases">
        <title>Genomic Encyclopedia of Type Strains, Phase IV (KMG-IV): sequencing the most valuable type-strain genomes for metagenomic binning, comparative biology and taxonomic classification.</title>
        <authorList>
            <person name="Goeker M."/>
        </authorList>
    </citation>
    <scope>NUCLEOTIDE SEQUENCE [LARGE SCALE GENOMIC DNA]</scope>
    <source>
        <strain evidence="12 15">DSM 11525</strain>
    </source>
</reference>
<keyword evidence="8" id="KW-0073">Auxin biosynthesis</keyword>
<dbReference type="InterPro" id="IPR002937">
    <property type="entry name" value="Amino_oxidase"/>
</dbReference>
<evidence type="ECO:0000313" key="12">
    <source>
        <dbReference type="EMBL" id="MBB5211250.1"/>
    </source>
</evidence>
<dbReference type="InterPro" id="IPR006311">
    <property type="entry name" value="TAT_signal"/>
</dbReference>